<feature type="transmembrane region" description="Helical" evidence="8">
    <location>
        <begin position="330"/>
        <end position="360"/>
    </location>
</feature>
<sequence>MNYKQIDKLIMKYIFVIALLVLAITNWPRISSGLEYIYGGAAPVINAVIIAYILNLLMVRYERIWFPKTTNQRLKNLRRPMSLVLALLTIILVIIIVLGIVLPQLISIIAQLIEDIPRAAIWTQSFINDFERLFPEVDGWMHQLDMSWTTISANAIRYINDLGQRLLSFSLTFVTSSASRIFNLLLSFILAIYMLLSKEKIIYQVKRIMRVFLRQHWYDRIIHVSRVINDSFISFTVGTVIEAAILGTMVAVGMFVTGFPYAGMIGALTGVTSFIPFLGAYISAAVGFVMILADSPVKALWFIVLIIVLQQIESNLIYPRVVGNSIGLPGVWVLAAVTVGGSLYGVTGMVIGVPIAAASYKLLRMTVQEKESIMKQRDENMLTPEKQPNE</sequence>
<evidence type="ECO:0000256" key="3">
    <source>
        <dbReference type="ARBA" id="ARBA00022448"/>
    </source>
</evidence>
<organism evidence="9 10">
    <name type="scientific">Dolosicoccus paucivorans</name>
    <dbReference type="NCBI Taxonomy" id="84521"/>
    <lineage>
        <taxon>Bacteria</taxon>
        <taxon>Bacillati</taxon>
        <taxon>Bacillota</taxon>
        <taxon>Bacilli</taxon>
        <taxon>Lactobacillales</taxon>
        <taxon>Aerococcaceae</taxon>
        <taxon>Dolosicoccus</taxon>
    </lineage>
</organism>
<proteinExistence type="inferred from homology"/>
<evidence type="ECO:0000256" key="6">
    <source>
        <dbReference type="ARBA" id="ARBA00022989"/>
    </source>
</evidence>
<protein>
    <submittedName>
        <fullName evidence="9">AI-2E family transporter</fullName>
    </submittedName>
</protein>
<feature type="transmembrane region" description="Helical" evidence="8">
    <location>
        <begin position="36"/>
        <end position="59"/>
    </location>
</feature>
<keyword evidence="3" id="KW-0813">Transport</keyword>
<dbReference type="EMBL" id="PNHE01000047">
    <property type="protein sequence ID" value="PMC57782.1"/>
    <property type="molecule type" value="Genomic_DNA"/>
</dbReference>
<feature type="transmembrane region" description="Helical" evidence="8">
    <location>
        <begin position="261"/>
        <end position="292"/>
    </location>
</feature>
<feature type="transmembrane region" description="Helical" evidence="8">
    <location>
        <begin position="299"/>
        <end position="318"/>
    </location>
</feature>
<name>A0A2N6SL54_9LACT</name>
<dbReference type="Pfam" id="PF01594">
    <property type="entry name" value="AI-2E_transport"/>
    <property type="match status" value="1"/>
</dbReference>
<keyword evidence="4" id="KW-1003">Cell membrane</keyword>
<comment type="caution">
    <text evidence="9">The sequence shown here is derived from an EMBL/GenBank/DDBJ whole genome shotgun (WGS) entry which is preliminary data.</text>
</comment>
<evidence type="ECO:0000256" key="2">
    <source>
        <dbReference type="ARBA" id="ARBA00009773"/>
    </source>
</evidence>
<accession>A0A2N6SL54</accession>
<dbReference type="PANTHER" id="PTHR21716:SF53">
    <property type="entry name" value="PERMEASE PERM-RELATED"/>
    <property type="match status" value="1"/>
</dbReference>
<keyword evidence="10" id="KW-1185">Reference proteome</keyword>
<evidence type="ECO:0000256" key="8">
    <source>
        <dbReference type="SAM" id="Phobius"/>
    </source>
</evidence>
<keyword evidence="7 8" id="KW-0472">Membrane</keyword>
<evidence type="ECO:0000256" key="1">
    <source>
        <dbReference type="ARBA" id="ARBA00004651"/>
    </source>
</evidence>
<feature type="transmembrane region" description="Helical" evidence="8">
    <location>
        <begin position="12"/>
        <end position="30"/>
    </location>
</feature>
<evidence type="ECO:0000256" key="4">
    <source>
        <dbReference type="ARBA" id="ARBA00022475"/>
    </source>
</evidence>
<feature type="transmembrane region" description="Helical" evidence="8">
    <location>
        <begin position="80"/>
        <end position="102"/>
    </location>
</feature>
<dbReference type="RefSeq" id="WP_102228106.1">
    <property type="nucleotide sequence ID" value="NZ_PNFY01000045.1"/>
</dbReference>
<dbReference type="Proteomes" id="UP000235682">
    <property type="component" value="Unassembled WGS sequence"/>
</dbReference>
<evidence type="ECO:0000313" key="9">
    <source>
        <dbReference type="EMBL" id="PMC57782.1"/>
    </source>
</evidence>
<dbReference type="STRING" id="84521.SAMN04487994_10127"/>
<keyword evidence="5 8" id="KW-0812">Transmembrane</keyword>
<dbReference type="PANTHER" id="PTHR21716">
    <property type="entry name" value="TRANSMEMBRANE PROTEIN"/>
    <property type="match status" value="1"/>
</dbReference>
<feature type="transmembrane region" description="Helical" evidence="8">
    <location>
        <begin position="177"/>
        <end position="196"/>
    </location>
</feature>
<comment type="subcellular location">
    <subcellularLocation>
        <location evidence="1">Cell membrane</location>
        <topology evidence="1">Multi-pass membrane protein</topology>
    </subcellularLocation>
</comment>
<evidence type="ECO:0000256" key="5">
    <source>
        <dbReference type="ARBA" id="ARBA00022692"/>
    </source>
</evidence>
<reference evidence="9 10" key="1">
    <citation type="submission" date="2017-09" db="EMBL/GenBank/DDBJ databases">
        <title>Bacterial strain isolated from the female urinary microbiota.</title>
        <authorList>
            <person name="Thomas-White K."/>
            <person name="Kumar N."/>
            <person name="Forster S."/>
            <person name="Putonti C."/>
            <person name="Lawley T."/>
            <person name="Wolfe A.J."/>
        </authorList>
    </citation>
    <scope>NUCLEOTIDE SEQUENCE [LARGE SCALE GENOMIC DNA]</scope>
    <source>
        <strain evidence="9 10">UMB0852</strain>
    </source>
</reference>
<evidence type="ECO:0000313" key="10">
    <source>
        <dbReference type="Proteomes" id="UP000235682"/>
    </source>
</evidence>
<dbReference type="GO" id="GO:0055085">
    <property type="term" value="P:transmembrane transport"/>
    <property type="evidence" value="ECO:0007669"/>
    <property type="project" value="TreeGrafter"/>
</dbReference>
<dbReference type="AlphaFoldDB" id="A0A2N6SL54"/>
<feature type="transmembrane region" description="Helical" evidence="8">
    <location>
        <begin position="232"/>
        <end position="255"/>
    </location>
</feature>
<comment type="similarity">
    <text evidence="2">Belongs to the autoinducer-2 exporter (AI-2E) (TC 2.A.86) family.</text>
</comment>
<dbReference type="OrthoDB" id="9793390at2"/>
<evidence type="ECO:0000256" key="7">
    <source>
        <dbReference type="ARBA" id="ARBA00023136"/>
    </source>
</evidence>
<keyword evidence="6 8" id="KW-1133">Transmembrane helix</keyword>
<dbReference type="InterPro" id="IPR002549">
    <property type="entry name" value="AI-2E-like"/>
</dbReference>
<gene>
    <name evidence="9" type="ORF">CJ205_07865</name>
</gene>
<dbReference type="GO" id="GO:0005886">
    <property type="term" value="C:plasma membrane"/>
    <property type="evidence" value="ECO:0007669"/>
    <property type="project" value="UniProtKB-SubCell"/>
</dbReference>